<keyword evidence="3" id="KW-1185">Reference proteome</keyword>
<dbReference type="EMBL" id="BSFI01000023">
    <property type="protein sequence ID" value="GLK69719.1"/>
    <property type="molecule type" value="Genomic_DNA"/>
</dbReference>
<protein>
    <recommendedName>
        <fullName evidence="4">Tetratricopeptide repeat protein</fullName>
    </recommendedName>
</protein>
<feature type="repeat" description="TPR" evidence="1">
    <location>
        <begin position="65"/>
        <end position="98"/>
    </location>
</feature>
<proteinExistence type="predicted"/>
<dbReference type="Proteomes" id="UP001143372">
    <property type="component" value="Unassembled WGS sequence"/>
</dbReference>
<keyword evidence="1" id="KW-0802">TPR repeat</keyword>
<reference evidence="2" key="1">
    <citation type="journal article" date="2014" name="Int. J. Syst. Evol. Microbiol.">
        <title>Complete genome sequence of Corynebacterium casei LMG S-19264T (=DSM 44701T), isolated from a smear-ripened cheese.</title>
        <authorList>
            <consortium name="US DOE Joint Genome Institute (JGI-PGF)"/>
            <person name="Walter F."/>
            <person name="Albersmeier A."/>
            <person name="Kalinowski J."/>
            <person name="Ruckert C."/>
        </authorList>
    </citation>
    <scope>NUCLEOTIDE SEQUENCE</scope>
    <source>
        <strain evidence="2">VKM B-2347</strain>
    </source>
</reference>
<name>A0A9W6J5E9_9HYPH</name>
<comment type="caution">
    <text evidence="2">The sequence shown here is derived from an EMBL/GenBank/DDBJ whole genome shotgun (WGS) entry which is preliminary data.</text>
</comment>
<evidence type="ECO:0000313" key="2">
    <source>
        <dbReference type="EMBL" id="GLK69719.1"/>
    </source>
</evidence>
<dbReference type="AlphaFoldDB" id="A0A9W6J5E9"/>
<accession>A0A9W6J5E9</accession>
<sequence>MLAALLDSLSRGASDPSLAVALNPLNTEARIRLAAVDLERVDPPPAFDEIEAQLKAAARANPLEARVYGLLGEIELRRGKPDAARALFVQALKVSPAEIYSLRRLLALDLKAQDSEAVLRNLDVFLKRWPGRFDDIQNVFPALMASERGYASVLASAKDGPDWRIRLLTFLASRPEYTPLAYGLLLDLRTGAKPLDDVEVQRVVSNLFAKGEIKLAYQAFALVEVDRSRGDSLAYVNDPTFRGRPARSPFDWQLPGVAGAEATLASESASADGLRIAFRNKVVKGVLARQILMLPPGAKQLETTADAEKLTMAKGMIWSLKCLPGNGAVMDQPVDPGDYTDRTIVTRFEIPALGCEAQELTLATGVVSMSMRYHYDGDLTIRKLEIVDAED</sequence>
<evidence type="ECO:0000256" key="1">
    <source>
        <dbReference type="PROSITE-ProRule" id="PRU00339"/>
    </source>
</evidence>
<dbReference type="SUPFAM" id="SSF48452">
    <property type="entry name" value="TPR-like"/>
    <property type="match status" value="1"/>
</dbReference>
<evidence type="ECO:0000313" key="3">
    <source>
        <dbReference type="Proteomes" id="UP001143372"/>
    </source>
</evidence>
<dbReference type="PROSITE" id="PS50005">
    <property type="entry name" value="TPR"/>
    <property type="match status" value="1"/>
</dbReference>
<organism evidence="2 3">
    <name type="scientific">Hansschlegelia plantiphila</name>
    <dbReference type="NCBI Taxonomy" id="374655"/>
    <lineage>
        <taxon>Bacteria</taxon>
        <taxon>Pseudomonadati</taxon>
        <taxon>Pseudomonadota</taxon>
        <taxon>Alphaproteobacteria</taxon>
        <taxon>Hyphomicrobiales</taxon>
        <taxon>Methylopilaceae</taxon>
        <taxon>Hansschlegelia</taxon>
    </lineage>
</organism>
<gene>
    <name evidence="2" type="ORF">GCM10008179_33570</name>
</gene>
<dbReference type="Gene3D" id="1.25.40.10">
    <property type="entry name" value="Tetratricopeptide repeat domain"/>
    <property type="match status" value="1"/>
</dbReference>
<dbReference type="InterPro" id="IPR019734">
    <property type="entry name" value="TPR_rpt"/>
</dbReference>
<dbReference type="InterPro" id="IPR011990">
    <property type="entry name" value="TPR-like_helical_dom_sf"/>
</dbReference>
<reference evidence="2" key="2">
    <citation type="submission" date="2023-01" db="EMBL/GenBank/DDBJ databases">
        <authorList>
            <person name="Sun Q."/>
            <person name="Evtushenko L."/>
        </authorList>
    </citation>
    <scope>NUCLEOTIDE SEQUENCE</scope>
    <source>
        <strain evidence="2">VKM B-2347</strain>
    </source>
</reference>
<evidence type="ECO:0008006" key="4">
    <source>
        <dbReference type="Google" id="ProtNLM"/>
    </source>
</evidence>